<gene>
    <name evidence="2" type="ORF">D6D01_07103</name>
</gene>
<accession>A0A4S9KTZ1</accession>
<dbReference type="EMBL" id="QZBD01000330">
    <property type="protein sequence ID" value="THY19274.1"/>
    <property type="molecule type" value="Genomic_DNA"/>
</dbReference>
<sequence length="218" mass="24494">MSNHAATDSRLPSSPLESSYHGNQHAPLYAPDSITVWQSSPPTYTSAPQNYYDFDIEELSDNDMVYPDNAQILRPYELEEVDSPVTDATCVDCSNDVDEEDYEDDKQDSDSAAFARRLRRMRWKPASRPYSFARSSPVRPNPRKRLRSEALEDTDTDTDSIDSSYARSEPPRARRRTRQPDSTSTLITLSKVSCDGSTTQPSTAATHSDPMDVDEQAT</sequence>
<name>A0A4S9KTZ1_AURPU</name>
<reference evidence="2 3" key="1">
    <citation type="submission" date="2018-10" db="EMBL/GenBank/DDBJ databases">
        <title>Fifty Aureobasidium pullulans genomes reveal a recombining polyextremotolerant generalist.</title>
        <authorList>
            <person name="Gostincar C."/>
            <person name="Turk M."/>
            <person name="Zajc J."/>
            <person name="Gunde-Cimerman N."/>
        </authorList>
    </citation>
    <scope>NUCLEOTIDE SEQUENCE [LARGE SCALE GENOMIC DNA]</scope>
    <source>
        <strain evidence="2 3">EXF-6604</strain>
    </source>
</reference>
<feature type="compositionally biased region" description="Polar residues" evidence="1">
    <location>
        <begin position="1"/>
        <end position="22"/>
    </location>
</feature>
<protein>
    <submittedName>
        <fullName evidence="2">Uncharacterized protein</fullName>
    </submittedName>
</protein>
<evidence type="ECO:0000313" key="2">
    <source>
        <dbReference type="EMBL" id="THY19274.1"/>
    </source>
</evidence>
<feature type="compositionally biased region" description="Acidic residues" evidence="1">
    <location>
        <begin position="151"/>
        <end position="160"/>
    </location>
</feature>
<evidence type="ECO:0000313" key="3">
    <source>
        <dbReference type="Proteomes" id="UP000306584"/>
    </source>
</evidence>
<evidence type="ECO:0000256" key="1">
    <source>
        <dbReference type="SAM" id="MobiDB-lite"/>
    </source>
</evidence>
<comment type="caution">
    <text evidence="2">The sequence shown here is derived from an EMBL/GenBank/DDBJ whole genome shotgun (WGS) entry which is preliminary data.</text>
</comment>
<organism evidence="2 3">
    <name type="scientific">Aureobasidium pullulans</name>
    <name type="common">Black yeast</name>
    <name type="synonym">Pullularia pullulans</name>
    <dbReference type="NCBI Taxonomy" id="5580"/>
    <lineage>
        <taxon>Eukaryota</taxon>
        <taxon>Fungi</taxon>
        <taxon>Dikarya</taxon>
        <taxon>Ascomycota</taxon>
        <taxon>Pezizomycotina</taxon>
        <taxon>Dothideomycetes</taxon>
        <taxon>Dothideomycetidae</taxon>
        <taxon>Dothideales</taxon>
        <taxon>Saccotheciaceae</taxon>
        <taxon>Aureobasidium</taxon>
    </lineage>
</organism>
<feature type="region of interest" description="Disordered" evidence="1">
    <location>
        <begin position="126"/>
        <end position="218"/>
    </location>
</feature>
<proteinExistence type="predicted"/>
<feature type="compositionally biased region" description="Polar residues" evidence="1">
    <location>
        <begin position="181"/>
        <end position="206"/>
    </location>
</feature>
<dbReference type="AlphaFoldDB" id="A0A4S9KTZ1"/>
<dbReference type="Proteomes" id="UP000306584">
    <property type="component" value="Unassembled WGS sequence"/>
</dbReference>
<feature type="region of interest" description="Disordered" evidence="1">
    <location>
        <begin position="1"/>
        <end position="27"/>
    </location>
</feature>